<dbReference type="RefSeq" id="WP_092637570.1">
    <property type="nucleotide sequence ID" value="NZ_FNID01000002.1"/>
</dbReference>
<dbReference type="EMBL" id="FNID01000002">
    <property type="protein sequence ID" value="SDM61484.1"/>
    <property type="molecule type" value="Genomic_DNA"/>
</dbReference>
<protein>
    <submittedName>
        <fullName evidence="1">Uncharacterized protein</fullName>
    </submittedName>
</protein>
<accession>A0A1G9UNR4</accession>
<reference evidence="1 2" key="1">
    <citation type="submission" date="2016-10" db="EMBL/GenBank/DDBJ databases">
        <authorList>
            <person name="de Groot N.N."/>
        </authorList>
    </citation>
    <scope>NUCLEOTIDE SEQUENCE [LARGE SCALE GENOMIC DNA]</scope>
    <source>
        <strain evidence="1 2">CGMCC 1.5012</strain>
    </source>
</reference>
<evidence type="ECO:0000313" key="2">
    <source>
        <dbReference type="Proteomes" id="UP000199182"/>
    </source>
</evidence>
<dbReference type="AlphaFoldDB" id="A0A1G9UNR4"/>
<organism evidence="1 2">
    <name type="scientific">Acetanaerobacterium elongatum</name>
    <dbReference type="NCBI Taxonomy" id="258515"/>
    <lineage>
        <taxon>Bacteria</taxon>
        <taxon>Bacillati</taxon>
        <taxon>Bacillota</taxon>
        <taxon>Clostridia</taxon>
        <taxon>Eubacteriales</taxon>
        <taxon>Oscillospiraceae</taxon>
        <taxon>Acetanaerobacterium</taxon>
    </lineage>
</organism>
<dbReference type="STRING" id="258515.SAMN05192585_10271"/>
<evidence type="ECO:0000313" key="1">
    <source>
        <dbReference type="EMBL" id="SDM61484.1"/>
    </source>
</evidence>
<name>A0A1G9UNR4_9FIRM</name>
<dbReference type="Proteomes" id="UP000199182">
    <property type="component" value="Unassembled WGS sequence"/>
</dbReference>
<proteinExistence type="predicted"/>
<gene>
    <name evidence="1" type="ORF">SAMN05192585_10271</name>
</gene>
<sequence length="152" mass="15840">MTISNLASSYYNNFAFTGSNTYAKYASKTSAVSKNTFNVSNLSTAFASLENASSSGFSTLQNVDTFVKSCFTFSQLDSAEKLSSIISSSGSMKLLSGGNNLSGMYDLLGSELALSTQAVESLFTSSASSNAIQSYAKTLNAANVASLLDITA</sequence>
<keyword evidence="2" id="KW-1185">Reference proteome</keyword>